<comment type="caution">
    <text evidence="1">The sequence shown here is derived from an EMBL/GenBank/DDBJ whole genome shotgun (WGS) entry which is preliminary data.</text>
</comment>
<dbReference type="Pfam" id="PF10100">
    <property type="entry name" value="Staph_opine_DH"/>
    <property type="match status" value="1"/>
</dbReference>
<gene>
    <name evidence="1" type="ORF">AUR04nite_24320</name>
</gene>
<protein>
    <recommendedName>
        <fullName evidence="3">Opine dehydrogenase domain-containing protein</fullName>
    </recommendedName>
</protein>
<name>A0A4Y4DTV1_GLUUR</name>
<evidence type="ECO:0000313" key="1">
    <source>
        <dbReference type="EMBL" id="GED06900.1"/>
    </source>
</evidence>
<dbReference type="InterPro" id="IPR016935">
    <property type="entry name" value="Opine_metallophore_DH"/>
</dbReference>
<keyword evidence="2" id="KW-1185">Reference proteome</keyword>
<dbReference type="Proteomes" id="UP000316612">
    <property type="component" value="Unassembled WGS sequence"/>
</dbReference>
<organism evidence="1 2">
    <name type="scientific">Glutamicibacter uratoxydans</name>
    <name type="common">Arthrobacter uratoxydans</name>
    <dbReference type="NCBI Taxonomy" id="43667"/>
    <lineage>
        <taxon>Bacteria</taxon>
        <taxon>Bacillati</taxon>
        <taxon>Actinomycetota</taxon>
        <taxon>Actinomycetes</taxon>
        <taxon>Micrococcales</taxon>
        <taxon>Micrococcaceae</taxon>
        <taxon>Glutamicibacter</taxon>
    </lineage>
</organism>
<evidence type="ECO:0008006" key="3">
    <source>
        <dbReference type="Google" id="ProtNLM"/>
    </source>
</evidence>
<reference evidence="1 2" key="1">
    <citation type="submission" date="2019-06" db="EMBL/GenBank/DDBJ databases">
        <title>Whole genome shotgun sequence of Glutamicibacter uratoxydans NBRC 15515.</title>
        <authorList>
            <person name="Hosoyama A."/>
            <person name="Uohara A."/>
            <person name="Ohji S."/>
            <person name="Ichikawa N."/>
        </authorList>
    </citation>
    <scope>NUCLEOTIDE SEQUENCE [LARGE SCALE GENOMIC DNA]</scope>
    <source>
        <strain evidence="1 2">NBRC 15515</strain>
    </source>
</reference>
<sequence>MDELGPILIAGTGPTAVQMSLLLGRLTGTLGLVGRDTRRSQEFFQNLDDAEGSLCATVQNTAHQALAGRQHIDRRFIGYETVNGEWKTLVLTVPADAYLPVLRQLPAAVLERTEHVLLLSPTLGSGTLVQEYLDARAASAEVISFSSYLGDSRWPEGSPGNAVLTTGLKARIYAGSTLDSSPTLQHLCTLFESLGTTIRSLACPLDAEARNMSLYVHPALFMNDVSLNAVFNPSGPQLFVYKLYPEGPITTTLIRCMVDYWRELTDLIQALGGTGVNLLEFMLSDGYRIRPESIEAELVSSFDSLPAIQQEYLVYVRYASLLIDPYSEPDAAGRYFDFSAIPIRPIFLDDSGRWDIPRMPKEDYYRTKIIQGLAHQLAVACPTIDKLVNRYESALISSAEALLNHPLTSAFEVQDFADDLSIIFTKLGVNA</sequence>
<evidence type="ECO:0000313" key="2">
    <source>
        <dbReference type="Proteomes" id="UP000316612"/>
    </source>
</evidence>
<dbReference type="RefSeq" id="WP_141365413.1">
    <property type="nucleotide sequence ID" value="NZ_BAAAJL010000006.1"/>
</dbReference>
<dbReference type="AlphaFoldDB" id="A0A4Y4DTV1"/>
<proteinExistence type="predicted"/>
<dbReference type="EMBL" id="BJNY01000013">
    <property type="protein sequence ID" value="GED06900.1"/>
    <property type="molecule type" value="Genomic_DNA"/>
</dbReference>
<accession>A0A4Y4DTV1</accession>
<dbReference type="OrthoDB" id="3652431at2"/>